<dbReference type="EMBL" id="JAZGUE010000002">
    <property type="protein sequence ID" value="KAL2269968.1"/>
    <property type="molecule type" value="Genomic_DNA"/>
</dbReference>
<name>A0ABR4DHX2_9PEZI</name>
<protein>
    <recommendedName>
        <fullName evidence="2">Trafficking protein particle complex II-specific subunit 65 IgD3 domain-containing protein</fullName>
    </recommendedName>
</protein>
<dbReference type="InterPro" id="IPR024662">
    <property type="entry name" value="Trs65"/>
</dbReference>
<dbReference type="Proteomes" id="UP001600064">
    <property type="component" value="Unassembled WGS sequence"/>
</dbReference>
<dbReference type="RefSeq" id="XP_070868692.1">
    <property type="nucleotide sequence ID" value="XM_071008391.1"/>
</dbReference>
<dbReference type="PANTHER" id="PTHR28159">
    <property type="entry name" value="TRAFFICKING PROTEIN PARTICLE COMPLEX II-SPECIFIC SUBUNIT 65"/>
    <property type="match status" value="1"/>
</dbReference>
<comment type="caution">
    <text evidence="3">The sequence shown here is derived from an EMBL/GenBank/DDBJ whole genome shotgun (WGS) entry which is preliminary data.</text>
</comment>
<feature type="compositionally biased region" description="Low complexity" evidence="1">
    <location>
        <begin position="554"/>
        <end position="572"/>
    </location>
</feature>
<keyword evidence="4" id="KW-1185">Reference proteome</keyword>
<evidence type="ECO:0000259" key="2">
    <source>
        <dbReference type="Pfam" id="PF12735"/>
    </source>
</evidence>
<organism evidence="3 4">
    <name type="scientific">Remersonia thermophila</name>
    <dbReference type="NCBI Taxonomy" id="72144"/>
    <lineage>
        <taxon>Eukaryota</taxon>
        <taxon>Fungi</taxon>
        <taxon>Dikarya</taxon>
        <taxon>Ascomycota</taxon>
        <taxon>Pezizomycotina</taxon>
        <taxon>Sordariomycetes</taxon>
        <taxon>Sordariomycetidae</taxon>
        <taxon>Sordariales</taxon>
        <taxon>Sordariales incertae sedis</taxon>
        <taxon>Remersonia</taxon>
    </lineage>
</organism>
<evidence type="ECO:0000313" key="3">
    <source>
        <dbReference type="EMBL" id="KAL2269968.1"/>
    </source>
</evidence>
<dbReference type="InterPro" id="IPR055420">
    <property type="entry name" value="IgD3_Trs65"/>
</dbReference>
<accession>A0ABR4DHX2</accession>
<sequence length="667" mass="70772">MAVPDPVDAANPAPDVAEAAAAAATAAATATTTAAATATTITAAPYSAEEFLQNAYLTYIVPFATRFDPREAFRPASGSVESSISAVEQRDQLFFDETVDVYLILRAPYAHEPVLRAHLRRLVLTLDTHIINSPAADRETPPASEIVHDAIVENPEDAVVVADDAAANDGPRYAYAVWKVPVFLARPRMRLHLPTAVFSGAASLRVGSESTEPANARQAGYMQSCVPSTMNLLESFAADPLLGGVVPRLSAQRVAKVAPLTKPKDELRRISGRESLRLSIYPVLHTRVRFSRPNTVPPSASMIAVLEIDFTPYFDCEAALDKLALSVADGTVEDLNAQDGMRLPLSCVAHDHLTFLYRLAPQKRDVAPKNLTRELVIAIEVLILVRPEGEPNPCTPRLVMTWPTSIDFTPPVNPGFGQLKSAPIQRSHRPSQLSIGGGVLSQPLVSPSVMRPDALPALEAATAPPPAPPLPDFGITVTFTGPPGPVSVGDEFAWSVFVVNRSKADAIPPPPSAPASVLAQHAAATAARKLMLIPIPRRRLLARSDMRTARFSMASHPSPHPAANPGAAAASSSFSSGRNDALVAAAVLDEPEVHAAQRAAAPDCPDLVCLSADVRVGPLAPGACAVVELRFVALREGVVGLEAVRVLDLGSQEHVDVRELPLVVVKA</sequence>
<dbReference type="Pfam" id="PF12735">
    <property type="entry name" value="IgD3_Trs65"/>
    <property type="match status" value="1"/>
</dbReference>
<gene>
    <name evidence="3" type="ORF">VTJ83DRAFT_2152</name>
</gene>
<dbReference type="PANTHER" id="PTHR28159:SF1">
    <property type="entry name" value="TRAFFICKING PROTEIN PARTICLE COMPLEX II-SPECIFIC SUBUNIT 65"/>
    <property type="match status" value="1"/>
</dbReference>
<evidence type="ECO:0000313" key="4">
    <source>
        <dbReference type="Proteomes" id="UP001600064"/>
    </source>
</evidence>
<dbReference type="GeneID" id="98123035"/>
<evidence type="ECO:0000256" key="1">
    <source>
        <dbReference type="SAM" id="MobiDB-lite"/>
    </source>
</evidence>
<feature type="region of interest" description="Disordered" evidence="1">
    <location>
        <begin position="552"/>
        <end position="572"/>
    </location>
</feature>
<feature type="domain" description="Trafficking protein particle complex II-specific subunit 65 IgD3" evidence="2">
    <location>
        <begin position="451"/>
        <end position="665"/>
    </location>
</feature>
<proteinExistence type="predicted"/>
<reference evidence="3 4" key="1">
    <citation type="journal article" date="2024" name="Commun. Biol.">
        <title>Comparative genomic analysis of thermophilic fungi reveals convergent evolutionary adaptations and gene losses.</title>
        <authorList>
            <person name="Steindorff A.S."/>
            <person name="Aguilar-Pontes M.V."/>
            <person name="Robinson A.J."/>
            <person name="Andreopoulos B."/>
            <person name="LaButti K."/>
            <person name="Kuo A."/>
            <person name="Mondo S."/>
            <person name="Riley R."/>
            <person name="Otillar R."/>
            <person name="Haridas S."/>
            <person name="Lipzen A."/>
            <person name="Grimwood J."/>
            <person name="Schmutz J."/>
            <person name="Clum A."/>
            <person name="Reid I.D."/>
            <person name="Moisan M.C."/>
            <person name="Butler G."/>
            <person name="Nguyen T.T.M."/>
            <person name="Dewar K."/>
            <person name="Conant G."/>
            <person name="Drula E."/>
            <person name="Henrissat B."/>
            <person name="Hansel C."/>
            <person name="Singer S."/>
            <person name="Hutchinson M.I."/>
            <person name="de Vries R.P."/>
            <person name="Natvig D.O."/>
            <person name="Powell A.J."/>
            <person name="Tsang A."/>
            <person name="Grigoriev I.V."/>
        </authorList>
    </citation>
    <scope>NUCLEOTIDE SEQUENCE [LARGE SCALE GENOMIC DNA]</scope>
    <source>
        <strain evidence="3 4">ATCC 22073</strain>
    </source>
</reference>